<dbReference type="SUPFAM" id="SSF56176">
    <property type="entry name" value="FAD-binding/transporter-associated domain-like"/>
    <property type="match status" value="1"/>
</dbReference>
<gene>
    <name evidence="7" type="ORF">GCM10010358_62530</name>
</gene>
<dbReference type="InterPro" id="IPR012951">
    <property type="entry name" value="BBE"/>
</dbReference>
<evidence type="ECO:0000313" key="7">
    <source>
        <dbReference type="EMBL" id="GGY00283.1"/>
    </source>
</evidence>
<keyword evidence="3" id="KW-0285">Flavoprotein</keyword>
<evidence type="ECO:0000256" key="2">
    <source>
        <dbReference type="ARBA" id="ARBA00005466"/>
    </source>
</evidence>
<accession>A0A918NWC9</accession>
<keyword evidence="8" id="KW-1185">Reference proteome</keyword>
<dbReference type="Pfam" id="PF01565">
    <property type="entry name" value="FAD_binding_4"/>
    <property type="match status" value="1"/>
</dbReference>
<comment type="similarity">
    <text evidence="2">Belongs to the oxygen-dependent FAD-linked oxidoreductase family.</text>
</comment>
<dbReference type="Gene3D" id="3.40.462.20">
    <property type="match status" value="1"/>
</dbReference>
<evidence type="ECO:0000256" key="4">
    <source>
        <dbReference type="ARBA" id="ARBA00022827"/>
    </source>
</evidence>
<dbReference type="PROSITE" id="PS00862">
    <property type="entry name" value="OX2_COVAL_FAD"/>
    <property type="match status" value="1"/>
</dbReference>
<feature type="domain" description="FAD-binding PCMH-type" evidence="6">
    <location>
        <begin position="42"/>
        <end position="219"/>
    </location>
</feature>
<keyword evidence="5" id="KW-0560">Oxidoreductase</keyword>
<dbReference type="InterPro" id="IPR016169">
    <property type="entry name" value="FAD-bd_PCMH_sub2"/>
</dbReference>
<name>A0A918NWC9_9ACTN</name>
<evidence type="ECO:0000259" key="6">
    <source>
        <dbReference type="PROSITE" id="PS51387"/>
    </source>
</evidence>
<reference evidence="7" key="1">
    <citation type="journal article" date="2014" name="Int. J. Syst. Evol. Microbiol.">
        <title>Complete genome sequence of Corynebacterium casei LMG S-19264T (=DSM 44701T), isolated from a smear-ripened cheese.</title>
        <authorList>
            <consortium name="US DOE Joint Genome Institute (JGI-PGF)"/>
            <person name="Walter F."/>
            <person name="Albersmeier A."/>
            <person name="Kalinowski J."/>
            <person name="Ruckert C."/>
        </authorList>
    </citation>
    <scope>NUCLEOTIDE SEQUENCE</scope>
    <source>
        <strain evidence="7">JCM 4790</strain>
    </source>
</reference>
<dbReference type="Gene3D" id="3.30.465.10">
    <property type="match status" value="1"/>
</dbReference>
<dbReference type="InterPro" id="IPR016166">
    <property type="entry name" value="FAD-bd_PCMH"/>
</dbReference>
<dbReference type="InterPro" id="IPR036318">
    <property type="entry name" value="FAD-bd_PCMH-like_sf"/>
</dbReference>
<proteinExistence type="inferred from homology"/>
<protein>
    <submittedName>
        <fullName evidence="7">FAD-linked oxidase</fullName>
    </submittedName>
</protein>
<dbReference type="GO" id="GO:0016491">
    <property type="term" value="F:oxidoreductase activity"/>
    <property type="evidence" value="ECO:0007669"/>
    <property type="project" value="UniProtKB-KW"/>
</dbReference>
<dbReference type="RefSeq" id="WP_190193693.1">
    <property type="nucleotide sequence ID" value="NZ_BMVU01000043.1"/>
</dbReference>
<dbReference type="InterPro" id="IPR050416">
    <property type="entry name" value="FAD-linked_Oxidoreductase"/>
</dbReference>
<comment type="cofactor">
    <cofactor evidence="1">
        <name>FAD</name>
        <dbReference type="ChEBI" id="CHEBI:57692"/>
    </cofactor>
</comment>
<comment type="caution">
    <text evidence="7">The sequence shown here is derived from an EMBL/GenBank/DDBJ whole genome shotgun (WGS) entry which is preliminary data.</text>
</comment>
<sequence length="488" mass="53253">MSTDRPPRPALLAALRRDLSGHVLERGDPRRARTLALDNGRVRVEPALVILPRSAADVGAAVRFARDQGLPLTVRGGGHGATGQCLNRSGVVLDTRLMRQVRLDRDRQVLRAGAGALWEDLHAHPALRDGPLVAVGASTPQVGVAGSLLGGAYSFVSRSYGLGSDSLEALELITPEGTPRTVGTHSADPADRELFWASRGGGGGNFGVVTALELRVHRLPAGTVCGSQLVYPLERAREILPLYDEWIETVPDGLTVYCHLSTTPGPTGPGRPLWTLTLTSTYDGGRDEAVELLRPLLRLSPLRTLWRRTALPAWEREVGALTAVAGRRAYIRSGHLPPRSLTPDVVDVLLHFMECSPSPHNVMMWTHSGGAVARAPEEAGACAHRDSRLVYTLKALWDEESATRSNVSWAYDFGEALRPYVTGAFVCQLDPLQTRWRSMYYGAFEDRLLAAKRRFDPDGFFRFRQSVDSSFEPTGTRPLDLSVLEPAE</sequence>
<organism evidence="7 8">
    <name type="scientific">Streptomyces minutiscleroticus</name>
    <dbReference type="NCBI Taxonomy" id="68238"/>
    <lineage>
        <taxon>Bacteria</taxon>
        <taxon>Bacillati</taxon>
        <taxon>Actinomycetota</taxon>
        <taxon>Actinomycetes</taxon>
        <taxon>Kitasatosporales</taxon>
        <taxon>Streptomycetaceae</taxon>
        <taxon>Streptomyces</taxon>
    </lineage>
</organism>
<dbReference type="PROSITE" id="PS51387">
    <property type="entry name" value="FAD_PCMH"/>
    <property type="match status" value="1"/>
</dbReference>
<keyword evidence="4" id="KW-0274">FAD</keyword>
<evidence type="ECO:0000313" key="8">
    <source>
        <dbReference type="Proteomes" id="UP000619244"/>
    </source>
</evidence>
<dbReference type="AlphaFoldDB" id="A0A918NWC9"/>
<dbReference type="InterPro" id="IPR006094">
    <property type="entry name" value="Oxid_FAD_bind_N"/>
</dbReference>
<evidence type="ECO:0000256" key="3">
    <source>
        <dbReference type="ARBA" id="ARBA00022630"/>
    </source>
</evidence>
<dbReference type="PANTHER" id="PTHR42973:SF39">
    <property type="entry name" value="FAD-BINDING PCMH-TYPE DOMAIN-CONTAINING PROTEIN"/>
    <property type="match status" value="1"/>
</dbReference>
<dbReference type="PANTHER" id="PTHR42973">
    <property type="entry name" value="BINDING OXIDOREDUCTASE, PUTATIVE (AFU_ORTHOLOGUE AFUA_1G17690)-RELATED"/>
    <property type="match status" value="1"/>
</dbReference>
<reference evidence="7" key="2">
    <citation type="submission" date="2020-09" db="EMBL/GenBank/DDBJ databases">
        <authorList>
            <person name="Sun Q."/>
            <person name="Ohkuma M."/>
        </authorList>
    </citation>
    <scope>NUCLEOTIDE SEQUENCE</scope>
    <source>
        <strain evidence="7">JCM 4790</strain>
    </source>
</reference>
<evidence type="ECO:0000256" key="5">
    <source>
        <dbReference type="ARBA" id="ARBA00023002"/>
    </source>
</evidence>
<dbReference type="InterPro" id="IPR006093">
    <property type="entry name" value="Oxy_OxRdtase_FAD_BS"/>
</dbReference>
<dbReference type="Proteomes" id="UP000619244">
    <property type="component" value="Unassembled WGS sequence"/>
</dbReference>
<evidence type="ECO:0000256" key="1">
    <source>
        <dbReference type="ARBA" id="ARBA00001974"/>
    </source>
</evidence>
<dbReference type="EMBL" id="BMVU01000043">
    <property type="protein sequence ID" value="GGY00283.1"/>
    <property type="molecule type" value="Genomic_DNA"/>
</dbReference>
<dbReference type="GO" id="GO:0071949">
    <property type="term" value="F:FAD binding"/>
    <property type="evidence" value="ECO:0007669"/>
    <property type="project" value="InterPro"/>
</dbReference>
<dbReference type="Pfam" id="PF08031">
    <property type="entry name" value="BBE"/>
    <property type="match status" value="1"/>
</dbReference>